<organism evidence="1 2">
    <name type="scientific">Coniosporium uncinatum</name>
    <dbReference type="NCBI Taxonomy" id="93489"/>
    <lineage>
        <taxon>Eukaryota</taxon>
        <taxon>Fungi</taxon>
        <taxon>Dikarya</taxon>
        <taxon>Ascomycota</taxon>
        <taxon>Pezizomycotina</taxon>
        <taxon>Dothideomycetes</taxon>
        <taxon>Dothideomycetes incertae sedis</taxon>
        <taxon>Coniosporium</taxon>
    </lineage>
</organism>
<gene>
    <name evidence="1" type="ORF">LTS18_004279</name>
</gene>
<reference evidence="1" key="1">
    <citation type="submission" date="2024-09" db="EMBL/GenBank/DDBJ databases">
        <title>Black Yeasts Isolated from many extreme environments.</title>
        <authorList>
            <person name="Coleine C."/>
            <person name="Stajich J.E."/>
            <person name="Selbmann L."/>
        </authorList>
    </citation>
    <scope>NUCLEOTIDE SEQUENCE</scope>
    <source>
        <strain evidence="1">CCFEE 5737</strain>
    </source>
</reference>
<evidence type="ECO:0000313" key="1">
    <source>
        <dbReference type="EMBL" id="KAK3082367.1"/>
    </source>
</evidence>
<comment type="caution">
    <text evidence="1">The sequence shown here is derived from an EMBL/GenBank/DDBJ whole genome shotgun (WGS) entry which is preliminary data.</text>
</comment>
<sequence length="720" mass="77527">MQSFQWALSRPWTGNKIGGDKTEVMYPQYPRPKAIVEIPYMNGAKRKRSESVELSPSQSVPVQKKFKGTDGIGKPMSDDAQTLSRNVLVPASVRARLNDSSGKSVDPKEPKIHGTSSTVADQVSVKEEKAQSSADNVSLQIQPKQLADNKVSSSSIASTTSVMANDLSAAEKQRKQREIIQAQFSLEILHKHEELRLIEAEIAKCQVGLEQIRRVQLLPYPGARGFSEDVSAGVGPSIQPPAGYSTPQHPAPYGVTDGPYTRHYSRWLISDGMFDPTVPQAAIPAADALRHSSSGRPLRQTAAGKCSPSVVGSIPRPSRVSTGSVTALTPLDNSAPSTPAREAGICVLKRESDGNYVKLWCDECQPRKCNFRNIQGFLNHYRIAHKDKPQFKTHQEAADRAGEVVQLTAEEIANLVAVTTTSKETKKPKPKPQPQPQSLPPPRLQATSSSMSNAPTPSTPIAPQTPNTNTMYCHKLNTNEPTKPVNPRPLLKSDFGLPSPNHSEMGESSSSARRFSFVPSASTPHLNSLARKRGFEGDLDLAVKNAKQKVDLETSYLTDGEDDDGEAENSQGLRAANRRQPSNVDAPISRLPATPAHFGAAVTGARPGSAKGLRITSSSAGKHPSSSTLANGGGGEIPESPLGLADELSPHTVESNPGLMSDHDDDDEEDDAKSVVMQDNADVDGDGEDVLMMDPDAAEDQQYEGVRMRGSCSSRVGRKE</sequence>
<name>A0ACC3DZX0_9PEZI</name>
<proteinExistence type="predicted"/>
<dbReference type="Proteomes" id="UP001186974">
    <property type="component" value="Unassembled WGS sequence"/>
</dbReference>
<dbReference type="EMBL" id="JAWDJW010000001">
    <property type="protein sequence ID" value="KAK3082367.1"/>
    <property type="molecule type" value="Genomic_DNA"/>
</dbReference>
<keyword evidence="2" id="KW-1185">Reference proteome</keyword>
<evidence type="ECO:0000313" key="2">
    <source>
        <dbReference type="Proteomes" id="UP001186974"/>
    </source>
</evidence>
<accession>A0ACC3DZX0</accession>
<protein>
    <submittedName>
        <fullName evidence="1">Uncharacterized protein</fullName>
    </submittedName>
</protein>